<dbReference type="GO" id="GO:0008168">
    <property type="term" value="F:methyltransferase activity"/>
    <property type="evidence" value="ECO:0007669"/>
    <property type="project" value="UniProtKB-KW"/>
</dbReference>
<evidence type="ECO:0000256" key="5">
    <source>
        <dbReference type="ARBA" id="ARBA00022691"/>
    </source>
</evidence>
<organism evidence="8 9">
    <name type="scientific">[Lactobacillus] rogosae</name>
    <dbReference type="NCBI Taxonomy" id="706562"/>
    <lineage>
        <taxon>Bacteria</taxon>
        <taxon>Bacillati</taxon>
        <taxon>Bacillota</taxon>
        <taxon>Clostridia</taxon>
        <taxon>Lachnospirales</taxon>
        <taxon>Lachnospiraceae</taxon>
        <taxon>Lachnospira</taxon>
    </lineage>
</organism>
<evidence type="ECO:0000256" key="6">
    <source>
        <dbReference type="HAMAP-Rule" id="MF_01877"/>
    </source>
</evidence>
<comment type="catalytic activity">
    <reaction evidence="6">
        <text>cytidine(1402) in 16S rRNA + S-adenosyl-L-methionine = 2'-O-methylcytidine(1402) in 16S rRNA + S-adenosyl-L-homocysteine + H(+)</text>
        <dbReference type="Rhea" id="RHEA:42924"/>
        <dbReference type="Rhea" id="RHEA-COMP:10285"/>
        <dbReference type="Rhea" id="RHEA-COMP:10286"/>
        <dbReference type="ChEBI" id="CHEBI:15378"/>
        <dbReference type="ChEBI" id="CHEBI:57856"/>
        <dbReference type="ChEBI" id="CHEBI:59789"/>
        <dbReference type="ChEBI" id="CHEBI:74495"/>
        <dbReference type="ChEBI" id="CHEBI:82748"/>
        <dbReference type="EC" id="2.1.1.198"/>
    </reaction>
</comment>
<comment type="caution">
    <text evidence="8">The sequence shown here is derived from an EMBL/GenBank/DDBJ whole genome shotgun (WGS) entry which is preliminary data.</text>
</comment>
<keyword evidence="3 6" id="KW-0489">Methyltransferase</keyword>
<evidence type="ECO:0000256" key="2">
    <source>
        <dbReference type="ARBA" id="ARBA00022552"/>
    </source>
</evidence>
<dbReference type="InterPro" id="IPR008189">
    <property type="entry name" value="rRNA_ssu_MeTfrase_I"/>
</dbReference>
<keyword evidence="5 6" id="KW-0949">S-adenosyl-L-methionine</keyword>
<reference evidence="8 9" key="1">
    <citation type="submission" date="2024-03" db="EMBL/GenBank/DDBJ databases">
        <title>Human intestinal bacterial collection.</title>
        <authorList>
            <person name="Pauvert C."/>
            <person name="Hitch T.C.A."/>
            <person name="Clavel T."/>
        </authorList>
    </citation>
    <scope>NUCLEOTIDE SEQUENCE [LARGE SCALE GENOMIC DNA]</scope>
    <source>
        <strain evidence="8 9">CLA-AA-H255</strain>
    </source>
</reference>
<dbReference type="InterPro" id="IPR014776">
    <property type="entry name" value="4pyrrole_Mease_sub2"/>
</dbReference>
<dbReference type="SUPFAM" id="SSF53790">
    <property type="entry name" value="Tetrapyrrole methylase"/>
    <property type="match status" value="1"/>
</dbReference>
<dbReference type="PANTHER" id="PTHR46111:SF1">
    <property type="entry name" value="RIBOSOMAL RNA SMALL SUBUNIT METHYLTRANSFERASE I"/>
    <property type="match status" value="1"/>
</dbReference>
<dbReference type="CDD" id="cd11648">
    <property type="entry name" value="RsmI"/>
    <property type="match status" value="1"/>
</dbReference>
<comment type="similarity">
    <text evidence="6">Belongs to the methyltransferase superfamily. RsmI family.</text>
</comment>
<gene>
    <name evidence="6 8" type="primary">rsmI</name>
    <name evidence="8" type="ORF">WMO14_11755</name>
</gene>
<dbReference type="Gene3D" id="3.30.950.10">
    <property type="entry name" value="Methyltransferase, Cobalt-precorrin-4 Transmethylase, Domain 2"/>
    <property type="match status" value="1"/>
</dbReference>
<keyword evidence="4 6" id="KW-0808">Transferase</keyword>
<dbReference type="GO" id="GO:0032259">
    <property type="term" value="P:methylation"/>
    <property type="evidence" value="ECO:0007669"/>
    <property type="project" value="UniProtKB-KW"/>
</dbReference>
<keyword evidence="2 6" id="KW-0698">rRNA processing</keyword>
<dbReference type="Pfam" id="PF00590">
    <property type="entry name" value="TP_methylase"/>
    <property type="match status" value="1"/>
</dbReference>
<evidence type="ECO:0000313" key="8">
    <source>
        <dbReference type="EMBL" id="MEQ2380531.1"/>
    </source>
</evidence>
<keyword evidence="1 6" id="KW-0963">Cytoplasm</keyword>
<dbReference type="EMBL" id="JBBMER010000010">
    <property type="protein sequence ID" value="MEQ2380531.1"/>
    <property type="molecule type" value="Genomic_DNA"/>
</dbReference>
<evidence type="ECO:0000256" key="3">
    <source>
        <dbReference type="ARBA" id="ARBA00022603"/>
    </source>
</evidence>
<sequence length="307" mass="34294">MEDNITDIDYDSVQALEEFNGSHNNSGVGQLYLCATPIGNLEDITFRVLRILKEVDIIAAEDTRNSIKLLNHFEINTPMTSYHEYNKYDKAKVLVEKMLKGMSVAVITDAGTPGISDPGEELVRQALASGIKVSSVPGAAACITALTMSGQATRRFAFEAFLPADKNERKDILKELEDETRTMIIYEAPHRLLKTLKELSEVLGGSRAVTICKELTKRYENSMVTTLAEACSYYENNQPRGEYVLVIAGKDRNELKEEAQAQWLTMSEQEHVDMYIAQGLDKKEAMKAAARDRGVSKRDIYNKLLGN</sequence>
<dbReference type="PANTHER" id="PTHR46111">
    <property type="entry name" value="RIBOSOMAL RNA SMALL SUBUNIT METHYLTRANSFERASE I"/>
    <property type="match status" value="1"/>
</dbReference>
<keyword evidence="9" id="KW-1185">Reference proteome</keyword>
<comment type="function">
    <text evidence="6">Catalyzes the 2'-O-methylation of the ribose of cytidine 1402 (C1402) in 16S rRNA.</text>
</comment>
<accession>A0ABV1BXR2</accession>
<evidence type="ECO:0000256" key="4">
    <source>
        <dbReference type="ARBA" id="ARBA00022679"/>
    </source>
</evidence>
<protein>
    <recommendedName>
        <fullName evidence="6">Ribosomal RNA small subunit methyltransferase I</fullName>
        <ecNumber evidence="6">2.1.1.198</ecNumber>
    </recommendedName>
    <alternativeName>
        <fullName evidence="6">16S rRNA 2'-O-ribose C1402 methyltransferase</fullName>
    </alternativeName>
    <alternativeName>
        <fullName evidence="6">rRNA (cytidine-2'-O-)-methyltransferase RsmI</fullName>
    </alternativeName>
</protein>
<dbReference type="InterPro" id="IPR035996">
    <property type="entry name" value="4pyrrol_Methylase_sf"/>
</dbReference>
<name>A0ABV1BXR2_9FIRM</name>
<dbReference type="InterPro" id="IPR000878">
    <property type="entry name" value="4pyrrol_Mease"/>
</dbReference>
<dbReference type="NCBIfam" id="TIGR00096">
    <property type="entry name" value="16S rRNA (cytidine(1402)-2'-O)-methyltransferase"/>
    <property type="match status" value="1"/>
</dbReference>
<dbReference type="EC" id="2.1.1.198" evidence="6"/>
<feature type="domain" description="Tetrapyrrole methylase" evidence="7">
    <location>
        <begin position="31"/>
        <end position="230"/>
    </location>
</feature>
<dbReference type="InterPro" id="IPR014777">
    <property type="entry name" value="4pyrrole_Mease_sub1"/>
</dbReference>
<proteinExistence type="inferred from homology"/>
<dbReference type="Gene3D" id="3.40.1010.10">
    <property type="entry name" value="Cobalt-precorrin-4 Transmethylase, Domain 1"/>
    <property type="match status" value="1"/>
</dbReference>
<dbReference type="RefSeq" id="WP_022501526.1">
    <property type="nucleotide sequence ID" value="NZ_DAWCMB010000126.1"/>
</dbReference>
<evidence type="ECO:0000259" key="7">
    <source>
        <dbReference type="Pfam" id="PF00590"/>
    </source>
</evidence>
<dbReference type="HAMAP" id="MF_01877">
    <property type="entry name" value="16SrRNA_methyltr_I"/>
    <property type="match status" value="1"/>
</dbReference>
<evidence type="ECO:0000313" key="9">
    <source>
        <dbReference type="Proteomes" id="UP001442364"/>
    </source>
</evidence>
<dbReference type="Proteomes" id="UP001442364">
    <property type="component" value="Unassembled WGS sequence"/>
</dbReference>
<dbReference type="PIRSF" id="PIRSF005917">
    <property type="entry name" value="MTase_YraL"/>
    <property type="match status" value="1"/>
</dbReference>
<comment type="subcellular location">
    <subcellularLocation>
        <location evidence="6">Cytoplasm</location>
    </subcellularLocation>
</comment>
<evidence type="ECO:0000256" key="1">
    <source>
        <dbReference type="ARBA" id="ARBA00022490"/>
    </source>
</evidence>